<dbReference type="PANTHER" id="PTHR43649">
    <property type="entry name" value="ARABINOSE-BINDING PROTEIN-RELATED"/>
    <property type="match status" value="1"/>
</dbReference>
<comment type="caution">
    <text evidence="2">The sequence shown here is derived from an EMBL/GenBank/DDBJ whole genome shotgun (WGS) entry which is preliminary data.</text>
</comment>
<keyword evidence="3" id="KW-1185">Reference proteome</keyword>
<keyword evidence="1" id="KW-0732">Signal</keyword>
<organism evidence="2 3">
    <name type="scientific">Paenibacillus sedimenti</name>
    <dbReference type="NCBI Taxonomy" id="2770274"/>
    <lineage>
        <taxon>Bacteria</taxon>
        <taxon>Bacillati</taxon>
        <taxon>Bacillota</taxon>
        <taxon>Bacilli</taxon>
        <taxon>Bacillales</taxon>
        <taxon>Paenibacillaceae</taxon>
        <taxon>Paenibacillus</taxon>
    </lineage>
</organism>
<dbReference type="EMBL" id="JACVVD010000001">
    <property type="protein sequence ID" value="MBD0378531.1"/>
    <property type="molecule type" value="Genomic_DNA"/>
</dbReference>
<dbReference type="PANTHER" id="PTHR43649:SF12">
    <property type="entry name" value="DIACETYLCHITOBIOSE BINDING PROTEIN DASA"/>
    <property type="match status" value="1"/>
</dbReference>
<dbReference type="InterPro" id="IPR050490">
    <property type="entry name" value="Bact_solute-bd_prot1"/>
</dbReference>
<dbReference type="PROSITE" id="PS51257">
    <property type="entry name" value="PROKAR_LIPOPROTEIN"/>
    <property type="match status" value="1"/>
</dbReference>
<feature type="signal peptide" evidence="1">
    <location>
        <begin position="1"/>
        <end position="19"/>
    </location>
</feature>
<dbReference type="SUPFAM" id="SSF53850">
    <property type="entry name" value="Periplasmic binding protein-like II"/>
    <property type="match status" value="1"/>
</dbReference>
<gene>
    <name evidence="2" type="ORF">ICC18_00150</name>
</gene>
<sequence length="567" mass="63374">MKGKVAKISSVLIVSTLLAITGCTNSSQTKPTTSDVPTAKADSKADLTPMIVRLATGGPFDPNWDDMQSDVGKAIKEKTGITLKKEFSVEGGDPQKYFALMIASNDYPDLVIGGAGKLVDAGALVDLAPLIDKYGPNIKKVYGDYMKRLRWSNSDHAIYTLPFPGVNHTHFDAGSGFKLQHQVLKELGYPQIKTVKDYEAAIKAYKEKHPTTADGKPTIGMSLNAGEWQILISTTNPAFLTTGAPDDGEFYIDPKTYEAKLHYLRPEEKEYFRWLNHMNDIGLLDPESFVQKYDQYKAKIATGRVLGIIDQKWDYQEAENSLKKEGKFDQTYAHFPVTLNDTYKDHSYQDTGYLAGPGVSITKSAKDPVRLIKFLDYLASDEGQVLINWGIEGVHYKVENGKRVIPADVLEKKTNDANNFKKSTGIGNYVQLSANYGDGVKDPSGNYYTANFPEQVQAQYSKADKETLAAYKVSTYLDLFPKKEEFPVKPWGAVWTMSTETGSEANVIFQKTQDIMKKRVPEAILAKPDQFDAIWDAFMKDLDKAGVQKLNQTYTQMVKDRIKLWNE</sequence>
<dbReference type="Gene3D" id="3.40.190.10">
    <property type="entry name" value="Periplasmic binding protein-like II"/>
    <property type="match status" value="2"/>
</dbReference>
<reference evidence="2" key="1">
    <citation type="submission" date="2020-09" db="EMBL/GenBank/DDBJ databases">
        <title>Draft Genome Sequence of Paenibacillus sp. WST5.</title>
        <authorList>
            <person name="Bao Z."/>
        </authorList>
    </citation>
    <scope>NUCLEOTIDE SEQUENCE</scope>
    <source>
        <strain evidence="2">WST5</strain>
    </source>
</reference>
<dbReference type="AlphaFoldDB" id="A0A926KKM1"/>
<evidence type="ECO:0000256" key="1">
    <source>
        <dbReference type="SAM" id="SignalP"/>
    </source>
</evidence>
<dbReference type="Proteomes" id="UP000650466">
    <property type="component" value="Unassembled WGS sequence"/>
</dbReference>
<name>A0A926KKM1_9BACL</name>
<accession>A0A926KKM1</accession>
<feature type="chain" id="PRO_5039148729" evidence="1">
    <location>
        <begin position="20"/>
        <end position="567"/>
    </location>
</feature>
<evidence type="ECO:0000313" key="2">
    <source>
        <dbReference type="EMBL" id="MBD0378531.1"/>
    </source>
</evidence>
<proteinExistence type="predicted"/>
<dbReference type="RefSeq" id="WP_188172368.1">
    <property type="nucleotide sequence ID" value="NZ_JACVVD010000001.1"/>
</dbReference>
<dbReference type="CDD" id="cd13582">
    <property type="entry name" value="PBP2_AlgQ_like_3"/>
    <property type="match status" value="1"/>
</dbReference>
<evidence type="ECO:0000313" key="3">
    <source>
        <dbReference type="Proteomes" id="UP000650466"/>
    </source>
</evidence>
<protein>
    <submittedName>
        <fullName evidence="2">ABC transporter substrate-binding protein</fullName>
    </submittedName>
</protein>